<keyword evidence="1" id="KW-0677">Repeat</keyword>
<organism evidence="6">
    <name type="scientific">Thelazia callipaeda</name>
    <name type="common">Oriental eyeworm</name>
    <name type="synonym">Parasitic nematode</name>
    <dbReference type="NCBI Taxonomy" id="103827"/>
    <lineage>
        <taxon>Eukaryota</taxon>
        <taxon>Metazoa</taxon>
        <taxon>Ecdysozoa</taxon>
        <taxon>Nematoda</taxon>
        <taxon>Chromadorea</taxon>
        <taxon>Rhabditida</taxon>
        <taxon>Spirurina</taxon>
        <taxon>Spiruromorpha</taxon>
        <taxon>Thelazioidea</taxon>
        <taxon>Thelaziidae</taxon>
        <taxon>Thelazia</taxon>
    </lineage>
</organism>
<dbReference type="OMA" id="YMDVDEL"/>
<keyword evidence="5" id="KW-1185">Reference proteome</keyword>
<feature type="domain" description="EF-hand" evidence="3">
    <location>
        <begin position="21"/>
        <end position="56"/>
    </location>
</feature>
<dbReference type="SMART" id="SM00054">
    <property type="entry name" value="EFh"/>
    <property type="match status" value="3"/>
</dbReference>
<evidence type="ECO:0000313" key="5">
    <source>
        <dbReference type="Proteomes" id="UP000276776"/>
    </source>
</evidence>
<dbReference type="GO" id="GO:0016460">
    <property type="term" value="C:myosin II complex"/>
    <property type="evidence" value="ECO:0007669"/>
    <property type="project" value="TreeGrafter"/>
</dbReference>
<keyword evidence="2" id="KW-0106">Calcium</keyword>
<dbReference type="SUPFAM" id="SSF47473">
    <property type="entry name" value="EF-hand"/>
    <property type="match status" value="1"/>
</dbReference>
<dbReference type="InterPro" id="IPR011992">
    <property type="entry name" value="EF-hand-dom_pair"/>
</dbReference>
<dbReference type="EMBL" id="UYYF01000105">
    <property type="protein sequence ID" value="VDM96228.1"/>
    <property type="molecule type" value="Genomic_DNA"/>
</dbReference>
<dbReference type="PROSITE" id="PS50222">
    <property type="entry name" value="EF_HAND_2"/>
    <property type="match status" value="3"/>
</dbReference>
<evidence type="ECO:0000256" key="1">
    <source>
        <dbReference type="ARBA" id="ARBA00022737"/>
    </source>
</evidence>
<dbReference type="AlphaFoldDB" id="A0A0N5CLM3"/>
<evidence type="ECO:0000256" key="2">
    <source>
        <dbReference type="ARBA" id="ARBA00022837"/>
    </source>
</evidence>
<dbReference type="WBParaSite" id="TCLT_0000101501-mRNA-1">
    <property type="protein sequence ID" value="TCLT_0000101501-mRNA-1"/>
    <property type="gene ID" value="TCLT_0000101501"/>
</dbReference>
<dbReference type="GO" id="GO:0005509">
    <property type="term" value="F:calcium ion binding"/>
    <property type="evidence" value="ECO:0007669"/>
    <property type="project" value="InterPro"/>
</dbReference>
<evidence type="ECO:0000313" key="4">
    <source>
        <dbReference type="EMBL" id="VDM96228.1"/>
    </source>
</evidence>
<sequence length="168" mass="18919">MVSVDGLQSAAGVSKKAMSEYSRRELQEAFSKCDLEGTGTTSIKNLKTILRFLGFEPRNDEIRALTAKMGENEIRRKDRVTFDELANLLSEKLDERNRIKEMHAAFELFDSDSKGYIDIGDLRKVAKELGETIADDQLREMIMEADTQGNGHVSEADFCAVMKKTALY</sequence>
<gene>
    <name evidence="4" type="ORF">TCLT_LOCUS1016</name>
</gene>
<name>A0A0N5CLM3_THECL</name>
<dbReference type="OrthoDB" id="343296at2759"/>
<dbReference type="Proteomes" id="UP000276776">
    <property type="component" value="Unassembled WGS sequence"/>
</dbReference>
<dbReference type="InterPro" id="IPR002048">
    <property type="entry name" value="EF_hand_dom"/>
</dbReference>
<dbReference type="Pfam" id="PF13499">
    <property type="entry name" value="EF-hand_7"/>
    <property type="match status" value="1"/>
</dbReference>
<protein>
    <submittedName>
        <fullName evidence="6">Centrin</fullName>
    </submittedName>
</protein>
<feature type="domain" description="EF-hand" evidence="3">
    <location>
        <begin position="97"/>
        <end position="132"/>
    </location>
</feature>
<reference evidence="6" key="1">
    <citation type="submission" date="2017-02" db="UniProtKB">
        <authorList>
            <consortium name="WormBaseParasite"/>
        </authorList>
    </citation>
    <scope>IDENTIFICATION</scope>
</reference>
<evidence type="ECO:0000313" key="6">
    <source>
        <dbReference type="WBParaSite" id="TCLT_0000101501-mRNA-1"/>
    </source>
</evidence>
<dbReference type="PANTHER" id="PTHR23048">
    <property type="entry name" value="MYOSIN LIGHT CHAIN 1, 3"/>
    <property type="match status" value="1"/>
</dbReference>
<dbReference type="CDD" id="cd00051">
    <property type="entry name" value="EFh"/>
    <property type="match status" value="1"/>
</dbReference>
<accession>A0A0N5CLM3</accession>
<evidence type="ECO:0000259" key="3">
    <source>
        <dbReference type="PROSITE" id="PS50222"/>
    </source>
</evidence>
<feature type="domain" description="EF-hand" evidence="3">
    <location>
        <begin position="133"/>
        <end position="168"/>
    </location>
</feature>
<dbReference type="InterPro" id="IPR050230">
    <property type="entry name" value="CALM/Myosin/TropC-like"/>
</dbReference>
<dbReference type="STRING" id="103827.A0A0N5CLM3"/>
<dbReference type="FunFam" id="1.10.238.10:FF:000001">
    <property type="entry name" value="Calmodulin 1"/>
    <property type="match status" value="1"/>
</dbReference>
<proteinExistence type="predicted"/>
<dbReference type="Gene3D" id="1.10.238.10">
    <property type="entry name" value="EF-hand"/>
    <property type="match status" value="2"/>
</dbReference>
<reference evidence="4 5" key="2">
    <citation type="submission" date="2018-11" db="EMBL/GenBank/DDBJ databases">
        <authorList>
            <consortium name="Pathogen Informatics"/>
        </authorList>
    </citation>
    <scope>NUCLEOTIDE SEQUENCE [LARGE SCALE GENOMIC DNA]</scope>
</reference>
<dbReference type="PANTHER" id="PTHR23048:SF59">
    <property type="entry name" value="EF-HAND SUPERFAMILY PROTEIN"/>
    <property type="match status" value="1"/>
</dbReference>